<dbReference type="InterPro" id="IPR011992">
    <property type="entry name" value="EF-hand-dom_pair"/>
</dbReference>
<comment type="caution">
    <text evidence="1">The sequence shown here is derived from an EMBL/GenBank/DDBJ whole genome shotgun (WGS) entry which is preliminary data.</text>
</comment>
<keyword evidence="2" id="KW-1185">Reference proteome</keyword>
<gene>
    <name evidence="1" type="primary">PKD2</name>
    <name evidence="1" type="ORF">SNAT2548_LOCUS26655</name>
</gene>
<dbReference type="Proteomes" id="UP000604046">
    <property type="component" value="Unassembled WGS sequence"/>
</dbReference>
<dbReference type="Gene3D" id="1.10.238.10">
    <property type="entry name" value="EF-hand"/>
    <property type="match status" value="1"/>
</dbReference>
<dbReference type="EMBL" id="CAJNDS010002436">
    <property type="protein sequence ID" value="CAE7474434.1"/>
    <property type="molecule type" value="Genomic_DNA"/>
</dbReference>
<protein>
    <submittedName>
        <fullName evidence="1">PKD2 protein</fullName>
    </submittedName>
</protein>
<accession>A0A812SBV9</accession>
<dbReference type="AlphaFoldDB" id="A0A812SBV9"/>
<dbReference type="SUPFAM" id="SSF47473">
    <property type="entry name" value="EF-hand"/>
    <property type="match status" value="1"/>
</dbReference>
<sequence>MGDDVDVGGKIDSLRELGIWPKIAEGDIHLVTRRDVLELFRVLDDRRKGTIQTTDLMTLQAVDVVKLTESELKALAKDADRDGNGYCTVTRLRISSHQFFAISTPELHPLVGMGTVKHVIRMCYLLGATHSLPLFRSLSYWISS</sequence>
<evidence type="ECO:0000313" key="1">
    <source>
        <dbReference type="EMBL" id="CAE7474434.1"/>
    </source>
</evidence>
<proteinExistence type="predicted"/>
<organism evidence="1 2">
    <name type="scientific">Symbiodinium natans</name>
    <dbReference type="NCBI Taxonomy" id="878477"/>
    <lineage>
        <taxon>Eukaryota</taxon>
        <taxon>Sar</taxon>
        <taxon>Alveolata</taxon>
        <taxon>Dinophyceae</taxon>
        <taxon>Suessiales</taxon>
        <taxon>Symbiodiniaceae</taxon>
        <taxon>Symbiodinium</taxon>
    </lineage>
</organism>
<reference evidence="1" key="1">
    <citation type="submission" date="2021-02" db="EMBL/GenBank/DDBJ databases">
        <authorList>
            <person name="Dougan E. K."/>
            <person name="Rhodes N."/>
            <person name="Thang M."/>
            <person name="Chan C."/>
        </authorList>
    </citation>
    <scope>NUCLEOTIDE SEQUENCE</scope>
</reference>
<evidence type="ECO:0000313" key="2">
    <source>
        <dbReference type="Proteomes" id="UP000604046"/>
    </source>
</evidence>
<name>A0A812SBV9_9DINO</name>